<accession>A0A1X0YDP3</accession>
<dbReference type="AlphaFoldDB" id="A0A1X0YDP3"/>
<gene>
    <name evidence="1" type="ORF">B5V00_00125</name>
</gene>
<dbReference type="PANTHER" id="PTHR37421:SF1">
    <property type="entry name" value="UPF0260 PROTEIN YCGN"/>
    <property type="match status" value="1"/>
</dbReference>
<evidence type="ECO:0000313" key="1">
    <source>
        <dbReference type="EMBL" id="ORJ63310.1"/>
    </source>
</evidence>
<proteinExistence type="predicted"/>
<organism evidence="1 2">
    <name type="scientific">Geothermobacter hydrogeniphilus</name>
    <dbReference type="NCBI Taxonomy" id="1969733"/>
    <lineage>
        <taxon>Bacteria</taxon>
        <taxon>Pseudomonadati</taxon>
        <taxon>Thermodesulfobacteriota</taxon>
        <taxon>Desulfuromonadia</taxon>
        <taxon>Desulfuromonadales</taxon>
        <taxon>Geothermobacteraceae</taxon>
        <taxon>Geothermobacter</taxon>
    </lineage>
</organism>
<comment type="caution">
    <text evidence="1">The sequence shown here is derived from an EMBL/GenBank/DDBJ whole genome shotgun (WGS) entry which is preliminary data.</text>
</comment>
<protein>
    <submittedName>
        <fullName evidence="1">Uncharacterized protein</fullName>
    </submittedName>
</protein>
<evidence type="ECO:0000313" key="2">
    <source>
        <dbReference type="Proteomes" id="UP000193136"/>
    </source>
</evidence>
<reference evidence="1 2" key="1">
    <citation type="submission" date="2017-03" db="EMBL/GenBank/DDBJ databases">
        <title>Genome sequence of Geothermobacter sp. EPR-M, Deep-Sea Iron Reducer.</title>
        <authorList>
            <person name="Tully B."/>
            <person name="Savalia P."/>
            <person name="Abuyen K."/>
            <person name="Baughan C."/>
            <person name="Romero E."/>
            <person name="Ronkowski C."/>
            <person name="Torres B."/>
            <person name="Tremblay J."/>
            <person name="Trujillo A."/>
            <person name="Tyler M."/>
            <person name="Perez-Rodriguez I."/>
            <person name="Amend J."/>
        </authorList>
    </citation>
    <scope>NUCLEOTIDE SEQUENCE [LARGE SCALE GENOMIC DNA]</scope>
    <source>
        <strain evidence="1 2">EPR-M</strain>
    </source>
</reference>
<keyword evidence="2" id="KW-1185">Reference proteome</keyword>
<dbReference type="PANTHER" id="PTHR37421">
    <property type="entry name" value="UPF0260 PROTEIN YCGN"/>
    <property type="match status" value="1"/>
</dbReference>
<dbReference type="STRING" id="1969733.B5V00_00125"/>
<name>A0A1X0YDP3_9BACT</name>
<sequence>MRKHSRWEQICRRCGRCCYEKIEFEGEVYYTDQPCPYLDLETRLCTVYDRRSRVKPDCMPLSPRVLGMGVLPDDCPYVAGRDNYPAPHLWDTWDEEAS</sequence>
<dbReference type="EMBL" id="NAAD01000001">
    <property type="protein sequence ID" value="ORJ63310.1"/>
    <property type="molecule type" value="Genomic_DNA"/>
</dbReference>
<dbReference type="Proteomes" id="UP000193136">
    <property type="component" value="Unassembled WGS sequence"/>
</dbReference>
<dbReference type="RefSeq" id="WP_085008269.1">
    <property type="nucleotide sequence ID" value="NZ_NAAD01000001.1"/>
</dbReference>
<dbReference type="InterPro" id="IPR008228">
    <property type="entry name" value="UCP006173"/>
</dbReference>